<comment type="caution">
    <text evidence="2">The sequence shown here is derived from an EMBL/GenBank/DDBJ whole genome shotgun (WGS) entry which is preliminary data.</text>
</comment>
<name>A0A5J4UBA0_9EUKA</name>
<reference evidence="2 3" key="1">
    <citation type="submission" date="2019-03" db="EMBL/GenBank/DDBJ databases">
        <title>Single cell metagenomics reveals metabolic interactions within the superorganism composed of flagellate Streblomastix strix and complex community of Bacteroidetes bacteria on its surface.</title>
        <authorList>
            <person name="Treitli S.C."/>
            <person name="Kolisko M."/>
            <person name="Husnik F."/>
            <person name="Keeling P."/>
            <person name="Hampl V."/>
        </authorList>
    </citation>
    <scope>NUCLEOTIDE SEQUENCE [LARGE SCALE GENOMIC DNA]</scope>
    <source>
        <strain evidence="2">ST1C</strain>
    </source>
</reference>
<gene>
    <name evidence="2" type="ORF">EZS28_037031</name>
</gene>
<feature type="compositionally biased region" description="Polar residues" evidence="1">
    <location>
        <begin position="348"/>
        <end position="357"/>
    </location>
</feature>
<sequence length="559" mass="63718">MKDISQEVRPGIIKSSRVSDMVDRLRTGSIINDRSQVEENDSSDRIMEKDRTKRTICGSEVICKLHKFDKLSEIVDQTRRTPFEEVKQSQTLGCADKRMELNCVSQHVSPEGDILVETMIQKNKPNQATLILPQAILATYASKTNSNQREAAGIHCAHRRSEIYLREKQIRSLKIETDSSSAAYQINRGSATVALVMLTYRILEAAEDLNLQLHAFHIPGKLNVIPDSLFGLSTSGDYQILQDVLMEALFALQICPSIDMLANRRNRKFKRFMILVLDNWAMGQDCLSHLLSGEVPYLHPPIPMIQATLNKAKQEVACPSGSSSEVCECRKQRGRFEASRTDAKSEKTPSTGRNTRSAARGEKGEQLFKWILSRRLFASEAIDKVIEGWHSIWRRHRQGIGEFEEFWMKQGKSWEDLVTVKDPQVVISNFQAQYGRSKSTDANANACRTAIGMLFRILYFQGKEINVIVQNQMIKKPQYTTRKKRKEEPIYKMNILLKQIQGKFGYIEQLSDQEHIGCAISLIIAFATLRLTEIHRAKATMNEDDSWQLDIAVWKGDDF</sequence>
<proteinExistence type="predicted"/>
<evidence type="ECO:0000256" key="1">
    <source>
        <dbReference type="SAM" id="MobiDB-lite"/>
    </source>
</evidence>
<evidence type="ECO:0000313" key="2">
    <source>
        <dbReference type="EMBL" id="KAA6367443.1"/>
    </source>
</evidence>
<feature type="compositionally biased region" description="Basic and acidic residues" evidence="1">
    <location>
        <begin position="338"/>
        <end position="347"/>
    </location>
</feature>
<dbReference type="EMBL" id="SNRW01018323">
    <property type="protein sequence ID" value="KAA6367443.1"/>
    <property type="molecule type" value="Genomic_DNA"/>
</dbReference>
<accession>A0A5J4UBA0</accession>
<feature type="region of interest" description="Disordered" evidence="1">
    <location>
        <begin position="338"/>
        <end position="360"/>
    </location>
</feature>
<organism evidence="2 3">
    <name type="scientific">Streblomastix strix</name>
    <dbReference type="NCBI Taxonomy" id="222440"/>
    <lineage>
        <taxon>Eukaryota</taxon>
        <taxon>Metamonada</taxon>
        <taxon>Preaxostyla</taxon>
        <taxon>Oxymonadida</taxon>
        <taxon>Streblomastigidae</taxon>
        <taxon>Streblomastix</taxon>
    </lineage>
</organism>
<protein>
    <submittedName>
        <fullName evidence="2">Uncharacterized protein</fullName>
    </submittedName>
</protein>
<evidence type="ECO:0000313" key="3">
    <source>
        <dbReference type="Proteomes" id="UP000324800"/>
    </source>
</evidence>
<dbReference type="Proteomes" id="UP000324800">
    <property type="component" value="Unassembled WGS sequence"/>
</dbReference>
<dbReference type="AlphaFoldDB" id="A0A5J4UBA0"/>